<reference evidence="1" key="1">
    <citation type="submission" date="2022-10" db="EMBL/GenBank/DDBJ databases">
        <title>Culturing micro-colonial fungi from biological soil crusts in the Mojave desert and describing Neophaeococcomyces mojavensis, and introducing the new genera and species Taxawa tesnikishii.</title>
        <authorList>
            <person name="Kurbessoian T."/>
            <person name="Stajich J.E."/>
        </authorList>
    </citation>
    <scope>NUCLEOTIDE SEQUENCE</scope>
    <source>
        <strain evidence="1">JES_115</strain>
    </source>
</reference>
<dbReference type="Proteomes" id="UP001172680">
    <property type="component" value="Unassembled WGS sequence"/>
</dbReference>
<evidence type="ECO:0000313" key="1">
    <source>
        <dbReference type="EMBL" id="KAJ9633955.1"/>
    </source>
</evidence>
<gene>
    <name evidence="1" type="ORF">H2199_009154</name>
</gene>
<proteinExistence type="predicted"/>
<sequence length="319" mass="35817">MAISYDRIIASTPFKFLVGQDRKLFTVHAALVAHHSESLSVLVDGHMLEANEGCALLEDVDEYTFVRFGQYAYTGDYIAADPDIVLDSSIIATTSSAPDDAAHNQADLNVAAPHPDPENLAELAPVADGRLDDSWSWGVTKKDKKKGKKVRAYPFDEAAESLKDAGPESKTVRSKRLELWDDFRGKSYAISAPSFQPRRNSETCEDYTEVFLCHARLYVFADKYDIDTLKRLSLYKLQRTLAIFTLYNERVGDIVELMRYSYSNTADRSGTIDDLRLLVIHYAACVVEDLIQSAQFQSLLEDIGQLARDLIGQMLKRLD</sequence>
<protein>
    <submittedName>
        <fullName evidence="1">Uncharacterized protein</fullName>
    </submittedName>
</protein>
<keyword evidence="2" id="KW-1185">Reference proteome</keyword>
<comment type="caution">
    <text evidence="1">The sequence shown here is derived from an EMBL/GenBank/DDBJ whole genome shotgun (WGS) entry which is preliminary data.</text>
</comment>
<evidence type="ECO:0000313" key="2">
    <source>
        <dbReference type="Proteomes" id="UP001172680"/>
    </source>
</evidence>
<accession>A0ACC2YFH3</accession>
<dbReference type="EMBL" id="JAPDRP010000038">
    <property type="protein sequence ID" value="KAJ9633955.1"/>
    <property type="molecule type" value="Genomic_DNA"/>
</dbReference>
<organism evidence="1 2">
    <name type="scientific">Coniosporium tulheliwenetii</name>
    <dbReference type="NCBI Taxonomy" id="3383036"/>
    <lineage>
        <taxon>Eukaryota</taxon>
        <taxon>Fungi</taxon>
        <taxon>Dikarya</taxon>
        <taxon>Ascomycota</taxon>
        <taxon>Pezizomycotina</taxon>
        <taxon>Dothideomycetes</taxon>
        <taxon>Dothideomycetes incertae sedis</taxon>
        <taxon>Coniosporium</taxon>
    </lineage>
</organism>
<name>A0ACC2YFH3_9PEZI</name>